<evidence type="ECO:0000256" key="1">
    <source>
        <dbReference type="SAM" id="Phobius"/>
    </source>
</evidence>
<keyword evidence="1" id="KW-0812">Transmembrane</keyword>
<accession>A0A2A3EDT9</accession>
<proteinExistence type="predicted"/>
<dbReference type="EMBL" id="KZ288270">
    <property type="protein sequence ID" value="PBC29870.1"/>
    <property type="molecule type" value="Genomic_DNA"/>
</dbReference>
<dbReference type="AlphaFoldDB" id="A0A2A3EDT9"/>
<keyword evidence="1" id="KW-1133">Transmembrane helix</keyword>
<protein>
    <submittedName>
        <fullName evidence="2">Uncharacterized protein</fullName>
    </submittedName>
</protein>
<dbReference type="OrthoDB" id="7614966at2759"/>
<keyword evidence="1" id="KW-0472">Membrane</keyword>
<name>A0A2A3EDT9_APICC</name>
<evidence type="ECO:0000313" key="3">
    <source>
        <dbReference type="Proteomes" id="UP000242457"/>
    </source>
</evidence>
<dbReference type="Proteomes" id="UP000242457">
    <property type="component" value="Unassembled WGS sequence"/>
</dbReference>
<sequence>MCSVQTALVSIANNPSLRYSNITTSNMKFFVIINWLQIILAIIALVSPLYAQSEEKVIEKRGIYSGIGLGYAGHGGGLAYSAPIITKSIHIPTVRLGYGGYGAYGGYGHSGGYGW</sequence>
<keyword evidence="3" id="KW-1185">Reference proteome</keyword>
<feature type="transmembrane region" description="Helical" evidence="1">
    <location>
        <begin position="29"/>
        <end position="51"/>
    </location>
</feature>
<organism evidence="2 3">
    <name type="scientific">Apis cerana cerana</name>
    <name type="common">Oriental honeybee</name>
    <dbReference type="NCBI Taxonomy" id="94128"/>
    <lineage>
        <taxon>Eukaryota</taxon>
        <taxon>Metazoa</taxon>
        <taxon>Ecdysozoa</taxon>
        <taxon>Arthropoda</taxon>
        <taxon>Hexapoda</taxon>
        <taxon>Insecta</taxon>
        <taxon>Pterygota</taxon>
        <taxon>Neoptera</taxon>
        <taxon>Endopterygota</taxon>
        <taxon>Hymenoptera</taxon>
        <taxon>Apocrita</taxon>
        <taxon>Aculeata</taxon>
        <taxon>Apoidea</taxon>
        <taxon>Anthophila</taxon>
        <taxon>Apidae</taxon>
        <taxon>Apis</taxon>
    </lineage>
</organism>
<reference evidence="2 3" key="1">
    <citation type="submission" date="2014-07" db="EMBL/GenBank/DDBJ databases">
        <title>Genomic and transcriptomic analysis on Apis cerana provide comprehensive insights into honey bee biology.</title>
        <authorList>
            <person name="Diao Q."/>
            <person name="Sun L."/>
            <person name="Zheng H."/>
            <person name="Zheng H."/>
            <person name="Xu S."/>
            <person name="Wang S."/>
            <person name="Zeng Z."/>
            <person name="Hu F."/>
            <person name="Su S."/>
            <person name="Wu J."/>
        </authorList>
    </citation>
    <scope>NUCLEOTIDE SEQUENCE [LARGE SCALE GENOMIC DNA]</scope>
    <source>
        <tissue evidence="2">Pupae without intestine</tissue>
    </source>
</reference>
<evidence type="ECO:0000313" key="2">
    <source>
        <dbReference type="EMBL" id="PBC29870.1"/>
    </source>
</evidence>
<gene>
    <name evidence="2" type="ORF">APICC_02978</name>
</gene>